<evidence type="ECO:0000313" key="3">
    <source>
        <dbReference type="Proteomes" id="UP000572377"/>
    </source>
</evidence>
<name>A0A849KW37_9RHOB</name>
<proteinExistence type="predicted"/>
<dbReference type="RefSeq" id="WP_171322862.1">
    <property type="nucleotide sequence ID" value="NZ_JABFBC010000001.1"/>
</dbReference>
<dbReference type="EMBL" id="JABFBC010000001">
    <property type="protein sequence ID" value="NNU79688.1"/>
    <property type="molecule type" value="Genomic_DNA"/>
</dbReference>
<accession>A0A849KW37</accession>
<dbReference type="Proteomes" id="UP000572377">
    <property type="component" value="Unassembled WGS sequence"/>
</dbReference>
<dbReference type="PANTHER" id="PTHR23131">
    <property type="entry name" value="ENDORIBONUCLEASE LACTB2"/>
    <property type="match status" value="1"/>
</dbReference>
<keyword evidence="2" id="KW-0378">Hydrolase</keyword>
<evidence type="ECO:0000259" key="1">
    <source>
        <dbReference type="SMART" id="SM00849"/>
    </source>
</evidence>
<feature type="domain" description="Metallo-beta-lactamase" evidence="1">
    <location>
        <begin position="41"/>
        <end position="259"/>
    </location>
</feature>
<comment type="caution">
    <text evidence="2">The sequence shown here is derived from an EMBL/GenBank/DDBJ whole genome shotgun (WGS) entry which is preliminary data.</text>
</comment>
<dbReference type="InterPro" id="IPR036866">
    <property type="entry name" value="RibonucZ/Hydroxyglut_hydro"/>
</dbReference>
<dbReference type="SUPFAM" id="SSF56281">
    <property type="entry name" value="Metallo-hydrolase/oxidoreductase"/>
    <property type="match status" value="1"/>
</dbReference>
<dbReference type="SMART" id="SM00849">
    <property type="entry name" value="Lactamase_B"/>
    <property type="match status" value="1"/>
</dbReference>
<dbReference type="GO" id="GO:0016787">
    <property type="term" value="F:hydrolase activity"/>
    <property type="evidence" value="ECO:0007669"/>
    <property type="project" value="UniProtKB-KW"/>
</dbReference>
<dbReference type="Gene3D" id="3.60.15.10">
    <property type="entry name" value="Ribonuclease Z/Hydroxyacylglutathione hydrolase-like"/>
    <property type="match status" value="1"/>
</dbReference>
<sequence length="346" mass="38192">MDGGSQALEFPHADAPAEGAGLEIAPGILWFRLPLPNRLNHVNIYALDDGDGWSVVDTGYHSRRSVALWEAILAGPLAGRPLRRVILTHHHPDHIGMAGWLARHRDAQIWATRTAWLMARMMTLDIQDTTPQEVLAFYLRAGMDPVLLEKRKRDRPWNFADVVHPIPTGYVRLSEGDKVTTGGRDWRVVIGHGHAPGHATLWSEDGALVLAGDQVLPGISSNLGVWPTEPEADPVGDWLESCARLATLATPDQLVLPGHKLPFRGLPIRLEQLIANHHGALARLLDHLATPRTAHDCFAPLYKRSIGEGEYGLALAEAIGHLNHLYRGGQVRRDVSESGAWLWQRV</sequence>
<dbReference type="InterPro" id="IPR050662">
    <property type="entry name" value="Sec-metab_biosynth-thioest"/>
</dbReference>
<dbReference type="InterPro" id="IPR048933">
    <property type="entry name" value="B_lactamase-like_C"/>
</dbReference>
<keyword evidence="3" id="KW-1185">Reference proteome</keyword>
<organism evidence="2 3">
    <name type="scientific">Halovulum dunhuangense</name>
    <dbReference type="NCBI Taxonomy" id="1505036"/>
    <lineage>
        <taxon>Bacteria</taxon>
        <taxon>Pseudomonadati</taxon>
        <taxon>Pseudomonadota</taxon>
        <taxon>Alphaproteobacteria</taxon>
        <taxon>Rhodobacterales</taxon>
        <taxon>Paracoccaceae</taxon>
        <taxon>Halovulum</taxon>
    </lineage>
</organism>
<dbReference type="Gene3D" id="1.10.10.10">
    <property type="entry name" value="Winged helix-like DNA-binding domain superfamily/Winged helix DNA-binding domain"/>
    <property type="match status" value="1"/>
</dbReference>
<protein>
    <submittedName>
        <fullName evidence="2">MBL fold metallo-hydrolase</fullName>
    </submittedName>
</protein>
<dbReference type="AlphaFoldDB" id="A0A849KW37"/>
<reference evidence="2 3" key="1">
    <citation type="submission" date="2020-05" db="EMBL/GenBank/DDBJ databases">
        <title>Gimesia benthica sp. nov., a novel planctomycete isolated from a deep-sea water sample of the Northwest Indian Ocean.</title>
        <authorList>
            <person name="Wang J."/>
            <person name="Ruan C."/>
            <person name="Song L."/>
            <person name="Zhu Y."/>
            <person name="Li A."/>
            <person name="Zheng X."/>
            <person name="Wang L."/>
            <person name="Lu Z."/>
            <person name="Huang Y."/>
            <person name="Du W."/>
            <person name="Zhou Y."/>
            <person name="Huang L."/>
            <person name="Dai X."/>
        </authorList>
    </citation>
    <scope>NUCLEOTIDE SEQUENCE [LARGE SCALE GENOMIC DNA]</scope>
    <source>
        <strain evidence="2 3">YYQ-30</strain>
    </source>
</reference>
<dbReference type="Pfam" id="PF00753">
    <property type="entry name" value="Lactamase_B"/>
    <property type="match status" value="1"/>
</dbReference>
<gene>
    <name evidence="2" type="ORF">HMH01_04460</name>
</gene>
<dbReference type="Pfam" id="PF21221">
    <property type="entry name" value="B_lactamase-like_C"/>
    <property type="match status" value="1"/>
</dbReference>
<evidence type="ECO:0000313" key="2">
    <source>
        <dbReference type="EMBL" id="NNU79688.1"/>
    </source>
</evidence>
<dbReference type="InterPro" id="IPR001279">
    <property type="entry name" value="Metallo-B-lactamas"/>
</dbReference>
<dbReference type="PANTHER" id="PTHR23131:SF4">
    <property type="entry name" value="METALLO-BETA-LACTAMASE SUPERFAMILY POTEIN"/>
    <property type="match status" value="1"/>
</dbReference>
<dbReference type="InterPro" id="IPR036388">
    <property type="entry name" value="WH-like_DNA-bd_sf"/>
</dbReference>